<organism evidence="2 3">
    <name type="scientific">Vibrio kanaloae</name>
    <dbReference type="NCBI Taxonomy" id="170673"/>
    <lineage>
        <taxon>Bacteria</taxon>
        <taxon>Pseudomonadati</taxon>
        <taxon>Pseudomonadota</taxon>
        <taxon>Gammaproteobacteria</taxon>
        <taxon>Vibrionales</taxon>
        <taxon>Vibrionaceae</taxon>
        <taxon>Vibrio</taxon>
    </lineage>
</organism>
<keyword evidence="1" id="KW-0812">Transmembrane</keyword>
<feature type="transmembrane region" description="Helical" evidence="1">
    <location>
        <begin position="35"/>
        <end position="54"/>
    </location>
</feature>
<keyword evidence="1" id="KW-1133">Transmembrane helix</keyword>
<comment type="caution">
    <text evidence="2">The sequence shown here is derived from an EMBL/GenBank/DDBJ whole genome shotgun (WGS) entry which is preliminary data.</text>
</comment>
<feature type="transmembrane region" description="Helical" evidence="1">
    <location>
        <begin position="118"/>
        <end position="151"/>
    </location>
</feature>
<gene>
    <name evidence="2" type="ORF">FCV50_23420</name>
</gene>
<accession>A0A4U1YPI3</accession>
<dbReference type="EMBL" id="SYUV01000157">
    <property type="protein sequence ID" value="TKF22880.1"/>
    <property type="molecule type" value="Genomic_DNA"/>
</dbReference>
<evidence type="ECO:0000256" key="1">
    <source>
        <dbReference type="SAM" id="Phobius"/>
    </source>
</evidence>
<reference evidence="2 3" key="1">
    <citation type="submission" date="2019-04" db="EMBL/GenBank/DDBJ databases">
        <title>A reverse ecology approach based on a biological definition of microbial populations.</title>
        <authorList>
            <person name="Arevalo P."/>
            <person name="Vaninsberghe D."/>
            <person name="Elsherbini J."/>
            <person name="Gore J."/>
            <person name="Polz M."/>
        </authorList>
    </citation>
    <scope>NUCLEOTIDE SEQUENCE [LARGE SCALE GENOMIC DNA]</scope>
    <source>
        <strain evidence="2 3">10N.261.46.F4</strain>
    </source>
</reference>
<sequence>MKNNQSIEYLKEQLYNAEIAYSWEHKGWGGKYEYLWRWGLSVFSSYSLFVFFWFVFDELTVDSMAFWGLLAFMTVMVLVSRYLFSPDKHRCYHLTALGIHYTEQDMIPEVAYKIARGFAWVGIGVCIIAVFVLGPLAFVGAGAFALMSFGMTNFQSTVDKSYVLVDERSVVFNLTNDSVLSFGSPKRETFDYIGSVFTSTFDQKTTLLSHLQSTFPEIEIVEIKKLNDKYKHPIYQQDEESATKSSNR</sequence>
<evidence type="ECO:0000313" key="2">
    <source>
        <dbReference type="EMBL" id="TKF22880.1"/>
    </source>
</evidence>
<dbReference type="RefSeq" id="WP_136981558.1">
    <property type="nucleotide sequence ID" value="NZ_SYUV01000157.1"/>
</dbReference>
<dbReference type="Proteomes" id="UP000307574">
    <property type="component" value="Unassembled WGS sequence"/>
</dbReference>
<evidence type="ECO:0000313" key="3">
    <source>
        <dbReference type="Proteomes" id="UP000307574"/>
    </source>
</evidence>
<proteinExistence type="predicted"/>
<dbReference type="AlphaFoldDB" id="A0A4U1YPI3"/>
<feature type="transmembrane region" description="Helical" evidence="1">
    <location>
        <begin position="66"/>
        <end position="84"/>
    </location>
</feature>
<keyword evidence="1" id="KW-0472">Membrane</keyword>
<protein>
    <submittedName>
        <fullName evidence="2">Uncharacterized protein</fullName>
    </submittedName>
</protein>
<name>A0A4U1YPI3_9VIBR</name>